<name>A0ACC7NWL1_9BACL</name>
<organism evidence="1 2">
    <name type="scientific">Paenibacillus mesotrionivorans</name>
    <dbReference type="NCBI Taxonomy" id="3160968"/>
    <lineage>
        <taxon>Bacteria</taxon>
        <taxon>Bacillati</taxon>
        <taxon>Bacillota</taxon>
        <taxon>Bacilli</taxon>
        <taxon>Bacillales</taxon>
        <taxon>Paenibacillaceae</taxon>
        <taxon>Paenibacillus</taxon>
    </lineage>
</organism>
<accession>A0ACC7NWL1</accession>
<comment type="caution">
    <text evidence="1">The sequence shown here is derived from an EMBL/GenBank/DDBJ whole genome shotgun (WGS) entry which is preliminary data.</text>
</comment>
<proteinExistence type="predicted"/>
<evidence type="ECO:0000313" key="1">
    <source>
        <dbReference type="EMBL" id="MFM9328419.1"/>
    </source>
</evidence>
<keyword evidence="2" id="KW-1185">Reference proteome</keyword>
<protein>
    <submittedName>
        <fullName evidence="1">S-layer homology domain-containing protein</fullName>
    </submittedName>
</protein>
<reference evidence="1" key="1">
    <citation type="submission" date="2024-12" db="EMBL/GenBank/DDBJ databases">
        <authorList>
            <person name="Wu N."/>
        </authorList>
    </citation>
    <scope>NUCLEOTIDE SEQUENCE</scope>
    <source>
        <strain evidence="1">P15</strain>
    </source>
</reference>
<dbReference type="EMBL" id="JBJURJ010000005">
    <property type="protein sequence ID" value="MFM9328419.1"/>
    <property type="molecule type" value="Genomic_DNA"/>
</dbReference>
<sequence>MGKWFRKGLAAALSLGILASAYNYPVPQAAASAAAPVLVQASPENVMPDSTVQLIGEGLEGAVIGLRLLEDRDPGADTAAQLVSPRTEQDVPGGAGQLIQPIFTDASAASAVIPAGVPYGQYALYAQNPAGGVSAPVFVNKTDVLYVYPNVLNLAKSREVTVIGTNLTRNNGNLPGDSRVWLRNKATSALSEVAVHSASPYEVVFQVPEGAAAGQYDEVWVHNGHGGEYGWSKTDIRLVNTPAPAGIFEVTAYGAVADDGVDDTQAIQSAIDAASAAGGGTVRLPAGVFHLDKEQAPPAAGLVKLIPADLFGGTPSYGTDREYFRAFDSNSATFYDYNGTGSGYVGIDLGDGNARQVTAIRYFPRPSTNATIDADMIGGRFQGSVDGTTYTDLYTIPAKPSFNGNVAAVNNPGVYRYLRYIPAEGKKGYIADLEFFTGTASGSLVVGAKPETGLQKLTLKAGVTLKGQGAEATVLKYLDTGPTGGKDNGEGPEMISIAGSGSGIEDMRIEGSASVDRGIVLKDSLQDVTIRNIELRTWYPGLAKKSMFGGIWGDGGNTGFSRIAILDSIIESGGAITLNKMSNSRISGNTFLGKAWTPANFANSYQNLFTDNRIDGRDDNGKRGGARGFNFTLHPRWGSFKPTAMNYIARNDTQYIGNETTPTNDGEILLFDALVDVDTDFTGDGNKILHYGNVYAADVSSASVKGMKWDANVLRDEYVLVVEGKGLGQYRRITGNTADTVTVDRSWTIVPDATSRVAISRFFYKNIVTDNTASNNKGNDMRMYGQALGNIFDNNRSELGSGGSPTAGNGGTVINSFDRNLTTFHPSYYNVIKHSAGSRAYMVFGGGLRIDSPRSVAALGNVITDNTVRSLYIESGGYNFFPAPKANIRYNVMEHNNVQTQVKLDSPVAAYTIVRENQVQMPGSTPEQRYYDFGTDTVFIENGIRLPVRQPTPPAPPEIPGDGPMPNLPGNKMVLQEGMNGYDGAADASLMSHWQGVGNNNGAYPEFEMARYNGTGTDDKFALVRFDLTQIPADRTITGAFIELYHTQTRASSENFKTVDVHRVTSPWEEGNGYGGGTNIDGNPVGTVVDGELITGVSLNTKPSWETGSETALDNVITSYVPGRWYHFDVTAAARDWIAHPEQNFGVVLLEDVPSTANGTRTFASSQYSSVTLRPKITVFYSGEPITLPPDSVAPGDVLEPAVSNGDGEALITWKDAADTDIFKVRIYNGTEVVAEAERGVQKARVEGLVNGLPVNLRLVNMDGSGNESPGVAVQVWPHADRSVFWKGINLNGEAVRIDGRDWQSYNAAKAEGFTGVTGAGAAPVAGKTANFPLPFEDDYDLTHMMNTNLSVSKQSLKLEQTVTEGTYQTYRVYLWFMEPSADRNRSFHINVEGSRAATMAGSELRNHTVRYGPYDTRVQDGKLTVELLNVKGDPMLQGIEIYKDYYSAVTLKDLRAGESTVTGFVYEPGNYTVLLPYGTVAAPEVTADAFDPSAAVTVTQAVYAPGTATVSVMSADQAQSAEYRIAFQWEEPGGNADLQRLWAGGAIVPDFSPEVTVYTIVLPFGTPAAPRVTAVPLDPRSQVDIVQADGPEGTASVTVTAHGGAVKVYEIRFRLEAPPTSPPDPVDTGTPDYTYTGPGGSTGSISHELGTVATSGDTAVLTVSSAKLSSFVRTGEQDIVIDVSAMGQTSAKAVELPAKDLSELQKAGKTVVIQSGDVHLLLPHGSLKLDGITDNIRVMIANSGEAKGTQAGLAALSSMISISVTAGDRDVKLAQPLEATVKLRGTGDWRKAGLYVYNQSSGKWDYAGGKVNKEKTGIAFEMTESAQTSYAAFVYNRNFADVPATHWATDIIQVMAAKHMLDGVTETDFSPEASVTRAEFAAMAARLLGLPATVYTGGFADVDPGDWYANIIAASVREGILEGSAEGIRPLDRITRQEMAVIIMRVYGKTANSPNSSQAGAVSFADNGEIASWAKEAVAQAQQTGLINGQPGNRFAPLDTATRAEAAAVLYRLLDKQEGH</sequence>
<dbReference type="Proteomes" id="UP001631969">
    <property type="component" value="Unassembled WGS sequence"/>
</dbReference>
<gene>
    <name evidence="1" type="ORF">ACI1P1_08985</name>
</gene>
<evidence type="ECO:0000313" key="2">
    <source>
        <dbReference type="Proteomes" id="UP001631969"/>
    </source>
</evidence>